<evidence type="ECO:0000313" key="3">
    <source>
        <dbReference type="Proteomes" id="UP000029553"/>
    </source>
</evidence>
<feature type="transmembrane region" description="Helical" evidence="1">
    <location>
        <begin position="40"/>
        <end position="58"/>
    </location>
</feature>
<feature type="transmembrane region" description="Helical" evidence="1">
    <location>
        <begin position="82"/>
        <end position="103"/>
    </location>
</feature>
<dbReference type="RefSeq" id="WP_034364597.1">
    <property type="nucleotide sequence ID" value="NZ_AWOR01000001.1"/>
</dbReference>
<dbReference type="AlphaFoldDB" id="A0A096FQP4"/>
<keyword evidence="1" id="KW-0812">Transmembrane</keyword>
<dbReference type="EMBL" id="AWOR01000001">
    <property type="protein sequence ID" value="KGH32043.1"/>
    <property type="molecule type" value="Genomic_DNA"/>
</dbReference>
<gene>
    <name evidence="2" type="ORF">P353_01975</name>
</gene>
<accession>A0A096FQP4</accession>
<organism evidence="2 3">
    <name type="scientific">Comamonas testosteroni</name>
    <name type="common">Pseudomonas testosteroni</name>
    <dbReference type="NCBI Taxonomy" id="285"/>
    <lineage>
        <taxon>Bacteria</taxon>
        <taxon>Pseudomonadati</taxon>
        <taxon>Pseudomonadota</taxon>
        <taxon>Betaproteobacteria</taxon>
        <taxon>Burkholderiales</taxon>
        <taxon>Comamonadaceae</taxon>
        <taxon>Comamonas</taxon>
    </lineage>
</organism>
<protein>
    <submittedName>
        <fullName evidence="2">Uncharacterized protein</fullName>
    </submittedName>
</protein>
<keyword evidence="1" id="KW-1133">Transmembrane helix</keyword>
<evidence type="ECO:0000313" key="2">
    <source>
        <dbReference type="EMBL" id="KGH32043.1"/>
    </source>
</evidence>
<name>A0A096FQP4_COMTE</name>
<sequence length="107" mass="12288">MQEKQPPQDFVQRHWPWLTGFLCAYSVMVAVLFWQASQSWLIYALATLWTAWAIRAYGKGQSFHVSPGLSAHEDDSMLRRKVLLGTAICLHFGFTAVAIYGYLHEIR</sequence>
<feature type="transmembrane region" description="Helical" evidence="1">
    <location>
        <begin position="15"/>
        <end position="34"/>
    </location>
</feature>
<evidence type="ECO:0000256" key="1">
    <source>
        <dbReference type="SAM" id="Phobius"/>
    </source>
</evidence>
<comment type="caution">
    <text evidence="2">The sequence shown here is derived from an EMBL/GenBank/DDBJ whole genome shotgun (WGS) entry which is preliminary data.</text>
</comment>
<dbReference type="Proteomes" id="UP000029553">
    <property type="component" value="Unassembled WGS sequence"/>
</dbReference>
<reference evidence="2 3" key="1">
    <citation type="submission" date="2013-09" db="EMBL/GenBank/DDBJ databases">
        <title>High correlation between genotypes and phenotypes of environmental bacteria Comamonas testosteroni strains.</title>
        <authorList>
            <person name="Liu L."/>
            <person name="Zhu W."/>
            <person name="Xia X."/>
            <person name="Xu B."/>
            <person name="Luo M."/>
            <person name="Wang G."/>
        </authorList>
    </citation>
    <scope>NUCLEOTIDE SEQUENCE [LARGE SCALE GENOMIC DNA]</scope>
    <source>
        <strain evidence="2 3">JL40</strain>
    </source>
</reference>
<keyword evidence="1" id="KW-0472">Membrane</keyword>
<proteinExistence type="predicted"/>